<evidence type="ECO:0000256" key="3">
    <source>
        <dbReference type="ARBA" id="ARBA00012054"/>
    </source>
</evidence>
<dbReference type="RefSeq" id="WP_170052330.1">
    <property type="nucleotide sequence ID" value="NZ_JABBKX010000001.1"/>
</dbReference>
<comment type="catalytic activity">
    <reaction evidence="9 10">
        <text>D-gluconate + ATP = 6-phospho-D-gluconate + ADP + H(+)</text>
        <dbReference type="Rhea" id="RHEA:19433"/>
        <dbReference type="ChEBI" id="CHEBI:15378"/>
        <dbReference type="ChEBI" id="CHEBI:18391"/>
        <dbReference type="ChEBI" id="CHEBI:30616"/>
        <dbReference type="ChEBI" id="CHEBI:58759"/>
        <dbReference type="ChEBI" id="CHEBI:456216"/>
        <dbReference type="EC" id="2.7.1.12"/>
    </reaction>
</comment>
<keyword evidence="5 10" id="KW-0547">Nucleotide-binding</keyword>
<evidence type="ECO:0000313" key="11">
    <source>
        <dbReference type="EMBL" id="NMJ40041.1"/>
    </source>
</evidence>
<evidence type="ECO:0000256" key="2">
    <source>
        <dbReference type="ARBA" id="ARBA00008420"/>
    </source>
</evidence>
<dbReference type="SUPFAM" id="SSF52540">
    <property type="entry name" value="P-loop containing nucleoside triphosphate hydrolases"/>
    <property type="match status" value="1"/>
</dbReference>
<comment type="pathway">
    <text evidence="1">Carbohydrate acid metabolism.</text>
</comment>
<keyword evidence="8" id="KW-0311">Gluconate utilization</keyword>
<evidence type="ECO:0000256" key="7">
    <source>
        <dbReference type="ARBA" id="ARBA00022840"/>
    </source>
</evidence>
<keyword evidence="7 10" id="KW-0067">ATP-binding</keyword>
<dbReference type="CDD" id="cd02021">
    <property type="entry name" value="GntK"/>
    <property type="match status" value="1"/>
</dbReference>
<comment type="similarity">
    <text evidence="2 10">Belongs to the gluconokinase GntK/GntV family.</text>
</comment>
<reference evidence="11 12" key="1">
    <citation type="submission" date="2020-03" db="EMBL/GenBank/DDBJ databases">
        <authorList>
            <person name="Sun Q."/>
        </authorList>
    </citation>
    <scope>NUCLEOTIDE SEQUENCE [LARGE SCALE GENOMIC DNA]</scope>
    <source>
        <strain evidence="11 12">JC162</strain>
    </source>
</reference>
<dbReference type="Proteomes" id="UP000548582">
    <property type="component" value="Unassembled WGS sequence"/>
</dbReference>
<dbReference type="InterPro" id="IPR027417">
    <property type="entry name" value="P-loop_NTPase"/>
</dbReference>
<keyword evidence="12" id="KW-1185">Reference proteome</keyword>
<name>A0A848E6K1_9PROT</name>
<evidence type="ECO:0000256" key="10">
    <source>
        <dbReference type="RuleBase" id="RU363066"/>
    </source>
</evidence>
<keyword evidence="6 10" id="KW-0418">Kinase</keyword>
<dbReference type="EC" id="2.7.1.12" evidence="3 10"/>
<dbReference type="GO" id="GO:0019521">
    <property type="term" value="P:D-gluconate metabolic process"/>
    <property type="evidence" value="ECO:0007669"/>
    <property type="project" value="UniProtKB-KW"/>
</dbReference>
<dbReference type="GO" id="GO:0005737">
    <property type="term" value="C:cytoplasm"/>
    <property type="evidence" value="ECO:0007669"/>
    <property type="project" value="TreeGrafter"/>
</dbReference>
<evidence type="ECO:0000256" key="8">
    <source>
        <dbReference type="ARBA" id="ARBA00023064"/>
    </source>
</evidence>
<accession>A0A848E6K1</accession>
<evidence type="ECO:0000256" key="6">
    <source>
        <dbReference type="ARBA" id="ARBA00022777"/>
    </source>
</evidence>
<dbReference type="GO" id="GO:0005524">
    <property type="term" value="F:ATP binding"/>
    <property type="evidence" value="ECO:0007669"/>
    <property type="project" value="UniProtKB-KW"/>
</dbReference>
<dbReference type="EMBL" id="JABBKX010000001">
    <property type="protein sequence ID" value="NMJ40041.1"/>
    <property type="molecule type" value="Genomic_DNA"/>
</dbReference>
<keyword evidence="4 10" id="KW-0808">Transferase</keyword>
<proteinExistence type="inferred from homology"/>
<dbReference type="InterPro" id="IPR006001">
    <property type="entry name" value="Therm_gnt_kin"/>
</dbReference>
<protein>
    <recommendedName>
        <fullName evidence="3 10">Gluconokinase</fullName>
        <ecNumber evidence="3 10">2.7.1.12</ecNumber>
    </recommendedName>
</protein>
<evidence type="ECO:0000256" key="4">
    <source>
        <dbReference type="ARBA" id="ARBA00022679"/>
    </source>
</evidence>
<evidence type="ECO:0000256" key="9">
    <source>
        <dbReference type="ARBA" id="ARBA00048090"/>
    </source>
</evidence>
<gene>
    <name evidence="11" type="ORF">GWK16_02225</name>
</gene>
<dbReference type="AlphaFoldDB" id="A0A848E6K1"/>
<sequence>MPVAAIVVMGVSGCGKSTIGTSLAERLGWTFEDGDAFHPESNVAKMSAGKPLTDEDRWPWLRAIAARIGQARSAGAPVIIGCSALKRAYREVLRDGHADLRFLHLTGAPELIMARQAARTGHFMPASLIASQFATLEPPDTEADVIDLDVDPEPPAIVAKAVAALRRRGDLA</sequence>
<comment type="caution">
    <text evidence="11">The sequence shown here is derived from an EMBL/GenBank/DDBJ whole genome shotgun (WGS) entry which is preliminary data.</text>
</comment>
<evidence type="ECO:0000313" key="12">
    <source>
        <dbReference type="Proteomes" id="UP000548582"/>
    </source>
</evidence>
<evidence type="ECO:0000256" key="1">
    <source>
        <dbReference type="ARBA" id="ARBA00004761"/>
    </source>
</evidence>
<dbReference type="PANTHER" id="PTHR43442:SF3">
    <property type="entry name" value="GLUCONOKINASE-RELATED"/>
    <property type="match status" value="1"/>
</dbReference>
<organism evidence="11 12">
    <name type="scientific">Neoroseomonas marina</name>
    <dbReference type="NCBI Taxonomy" id="1232220"/>
    <lineage>
        <taxon>Bacteria</taxon>
        <taxon>Pseudomonadati</taxon>
        <taxon>Pseudomonadota</taxon>
        <taxon>Alphaproteobacteria</taxon>
        <taxon>Acetobacterales</taxon>
        <taxon>Acetobacteraceae</taxon>
        <taxon>Neoroseomonas</taxon>
    </lineage>
</organism>
<dbReference type="Gene3D" id="3.40.50.300">
    <property type="entry name" value="P-loop containing nucleotide triphosphate hydrolases"/>
    <property type="match status" value="1"/>
</dbReference>
<dbReference type="PANTHER" id="PTHR43442">
    <property type="entry name" value="GLUCONOKINASE-RELATED"/>
    <property type="match status" value="1"/>
</dbReference>
<dbReference type="NCBIfam" id="TIGR01313">
    <property type="entry name" value="therm_gnt_kin"/>
    <property type="match status" value="1"/>
</dbReference>
<dbReference type="FunFam" id="3.40.50.300:FF:000522">
    <property type="entry name" value="Gluconokinase"/>
    <property type="match status" value="1"/>
</dbReference>
<dbReference type="GO" id="GO:0046316">
    <property type="term" value="F:gluconokinase activity"/>
    <property type="evidence" value="ECO:0007669"/>
    <property type="project" value="UniProtKB-EC"/>
</dbReference>
<dbReference type="Pfam" id="PF13671">
    <property type="entry name" value="AAA_33"/>
    <property type="match status" value="1"/>
</dbReference>
<evidence type="ECO:0000256" key="5">
    <source>
        <dbReference type="ARBA" id="ARBA00022741"/>
    </source>
</evidence>